<organism evidence="1 2">
    <name type="scientific">Stieleria maiorica</name>
    <dbReference type="NCBI Taxonomy" id="2795974"/>
    <lineage>
        <taxon>Bacteria</taxon>
        <taxon>Pseudomonadati</taxon>
        <taxon>Planctomycetota</taxon>
        <taxon>Planctomycetia</taxon>
        <taxon>Pirellulales</taxon>
        <taxon>Pirellulaceae</taxon>
        <taxon>Stieleria</taxon>
    </lineage>
</organism>
<dbReference type="EMBL" id="CP036264">
    <property type="protein sequence ID" value="QEG02210.1"/>
    <property type="molecule type" value="Genomic_DNA"/>
</dbReference>
<name>A0A5B9MPC8_9BACT</name>
<evidence type="ECO:0000313" key="1">
    <source>
        <dbReference type="EMBL" id="QEG02210.1"/>
    </source>
</evidence>
<proteinExistence type="predicted"/>
<dbReference type="Proteomes" id="UP000321353">
    <property type="component" value="Chromosome"/>
</dbReference>
<dbReference type="AlphaFoldDB" id="A0A5B9MPC8"/>
<evidence type="ECO:0000313" key="2">
    <source>
        <dbReference type="Proteomes" id="UP000321353"/>
    </source>
</evidence>
<sequence length="221" mass="25164">MIVEKTNARKGGTQDFVRFVRDGYRVMRGKEIKYTKSMGRGMDAVVHQPRPEANFSEFSVWDKEWELLAELVRESAQHDGPIVEIGVLAGRTTQRIATVKSPEQKILAVDNFCWNGWGLTPDEQFSLVQLSLGYLVETGHVEICRIDKDEFFRTYDGPTPSLVFLDAMHDYKETRKDIVWAKEVGAKIVCGHDYCDDFPGVIKAVKEFGGPTRLAERLYVL</sequence>
<protein>
    <submittedName>
        <fullName evidence="1">Uncharacterized protein</fullName>
    </submittedName>
</protein>
<dbReference type="Gene3D" id="3.40.50.150">
    <property type="entry name" value="Vaccinia Virus protein VP39"/>
    <property type="match status" value="1"/>
</dbReference>
<reference evidence="1 2" key="1">
    <citation type="submission" date="2019-02" db="EMBL/GenBank/DDBJ databases">
        <title>Planctomycetal bacteria perform biofilm scaping via a novel small molecule.</title>
        <authorList>
            <person name="Jeske O."/>
            <person name="Boedeker C."/>
            <person name="Wiegand S."/>
            <person name="Breitling P."/>
            <person name="Kallscheuer N."/>
            <person name="Jogler M."/>
            <person name="Rohde M."/>
            <person name="Petersen J."/>
            <person name="Medema M.H."/>
            <person name="Surup F."/>
            <person name="Jogler C."/>
        </authorList>
    </citation>
    <scope>NUCLEOTIDE SEQUENCE [LARGE SCALE GENOMIC DNA]</scope>
    <source>
        <strain evidence="1 2">Mal15</strain>
    </source>
</reference>
<accession>A0A5B9MPC8</accession>
<dbReference type="RefSeq" id="WP_147871179.1">
    <property type="nucleotide sequence ID" value="NZ_CP036264.1"/>
</dbReference>
<gene>
    <name evidence="1" type="ORF">Mal15_62950</name>
</gene>
<dbReference type="KEGG" id="smam:Mal15_62950"/>
<dbReference type="InterPro" id="IPR029063">
    <property type="entry name" value="SAM-dependent_MTases_sf"/>
</dbReference>
<keyword evidence="2" id="KW-1185">Reference proteome</keyword>